<dbReference type="CDD" id="cd06578">
    <property type="entry name" value="HemD"/>
    <property type="match status" value="1"/>
</dbReference>
<reference evidence="2" key="1">
    <citation type="submission" date="2020-10" db="EMBL/GenBank/DDBJ databases">
        <authorList>
            <person name="Gilroy R."/>
        </authorList>
    </citation>
    <scope>NUCLEOTIDE SEQUENCE</scope>
    <source>
        <strain evidence="2">2889</strain>
    </source>
</reference>
<dbReference type="GO" id="GO:0006780">
    <property type="term" value="P:uroporphyrinogen III biosynthetic process"/>
    <property type="evidence" value="ECO:0007669"/>
    <property type="project" value="InterPro"/>
</dbReference>
<dbReference type="EMBL" id="JADIMZ010000004">
    <property type="protein sequence ID" value="MBO8431704.1"/>
    <property type="molecule type" value="Genomic_DNA"/>
</dbReference>
<accession>A0A9D9H0I2</accession>
<feature type="domain" description="Tetrapyrrole biosynthesis uroporphyrinogen III synthase" evidence="1">
    <location>
        <begin position="54"/>
        <end position="239"/>
    </location>
</feature>
<dbReference type="GO" id="GO:0004852">
    <property type="term" value="F:uroporphyrinogen-III synthase activity"/>
    <property type="evidence" value="ECO:0007669"/>
    <property type="project" value="InterPro"/>
</dbReference>
<evidence type="ECO:0000313" key="3">
    <source>
        <dbReference type="Proteomes" id="UP000823612"/>
    </source>
</evidence>
<organism evidence="2 3">
    <name type="scientific">Candidatus Pullibacteroides excrementavium</name>
    <dbReference type="NCBI Taxonomy" id="2840905"/>
    <lineage>
        <taxon>Bacteria</taxon>
        <taxon>Pseudomonadati</taxon>
        <taxon>Bacteroidota</taxon>
        <taxon>Bacteroidia</taxon>
        <taxon>Bacteroidales</taxon>
        <taxon>Candidatus Pullibacteroides</taxon>
    </lineage>
</organism>
<evidence type="ECO:0000313" key="2">
    <source>
        <dbReference type="EMBL" id="MBO8431704.1"/>
    </source>
</evidence>
<dbReference type="Gene3D" id="3.40.50.10090">
    <property type="match status" value="2"/>
</dbReference>
<evidence type="ECO:0000259" key="1">
    <source>
        <dbReference type="Pfam" id="PF02602"/>
    </source>
</evidence>
<dbReference type="InterPro" id="IPR003754">
    <property type="entry name" value="4pyrrol_synth_uPrphyn_synth"/>
</dbReference>
<proteinExistence type="predicted"/>
<name>A0A9D9H0I2_9BACT</name>
<dbReference type="AlphaFoldDB" id="A0A9D9H0I2"/>
<dbReference type="Proteomes" id="UP000823612">
    <property type="component" value="Unassembled WGS sequence"/>
</dbReference>
<dbReference type="InterPro" id="IPR036108">
    <property type="entry name" value="4pyrrol_syn_uPrphyn_synt_sf"/>
</dbReference>
<comment type="caution">
    <text evidence="2">The sequence shown here is derived from an EMBL/GenBank/DDBJ whole genome shotgun (WGS) entry which is preliminary data.</text>
</comment>
<dbReference type="SUPFAM" id="SSF69618">
    <property type="entry name" value="HemD-like"/>
    <property type="match status" value="1"/>
</dbReference>
<gene>
    <name evidence="2" type="ORF">IAB08_00205</name>
</gene>
<dbReference type="InterPro" id="IPR039793">
    <property type="entry name" value="UROS/Hem4"/>
</dbReference>
<dbReference type="PANTHER" id="PTHR12390">
    <property type="entry name" value="UROPORPHYRINOGEN III SYNTHASE"/>
    <property type="match status" value="1"/>
</dbReference>
<sequence>MQKVKKILVSQPAPADYEKSPYKAIADRFDLSIVFKKLFHIEGISALEFRKNKIGLLDYTAVVLTSRNAVDHYFRLAKEMRTQIPISMKFFCSSESVAFYIQNYIQYRKRKIFYGKQTTADLMEVITKHKDEKFLFPCSEESNSDVPAAFAKAKIALKKAPMYRTVPTKVVGELDIDTFDMLVMFSPVGVKSLFENFPDFKQDNRLIATFGASVAEAAQQAGLTVNLLAPTPTSSSMVQALEEFLNDLSKHGWELEKIASKYAYQKSAGPAKESKEAKDSATKAKKTIESKVAANKAAALAVIAGKKGGRIGQLARAQK</sequence>
<dbReference type="PANTHER" id="PTHR12390:SF0">
    <property type="entry name" value="UROPORPHYRINOGEN-III SYNTHASE"/>
    <property type="match status" value="1"/>
</dbReference>
<dbReference type="Pfam" id="PF02602">
    <property type="entry name" value="HEM4"/>
    <property type="match status" value="1"/>
</dbReference>
<protein>
    <submittedName>
        <fullName evidence="2">Uroporphyrinogen-III synthase</fullName>
    </submittedName>
</protein>
<reference evidence="2" key="2">
    <citation type="journal article" date="2021" name="PeerJ">
        <title>Extensive microbial diversity within the chicken gut microbiome revealed by metagenomics and culture.</title>
        <authorList>
            <person name="Gilroy R."/>
            <person name="Ravi A."/>
            <person name="Getino M."/>
            <person name="Pursley I."/>
            <person name="Horton D.L."/>
            <person name="Alikhan N.F."/>
            <person name="Baker D."/>
            <person name="Gharbi K."/>
            <person name="Hall N."/>
            <person name="Watson M."/>
            <person name="Adriaenssens E.M."/>
            <person name="Foster-Nyarko E."/>
            <person name="Jarju S."/>
            <person name="Secka A."/>
            <person name="Antonio M."/>
            <person name="Oren A."/>
            <person name="Chaudhuri R.R."/>
            <person name="La Ragione R."/>
            <person name="Hildebrand F."/>
            <person name="Pallen M.J."/>
        </authorList>
    </citation>
    <scope>NUCLEOTIDE SEQUENCE</scope>
    <source>
        <strain evidence="2">2889</strain>
    </source>
</reference>
<dbReference type="GO" id="GO:0005829">
    <property type="term" value="C:cytosol"/>
    <property type="evidence" value="ECO:0007669"/>
    <property type="project" value="TreeGrafter"/>
</dbReference>